<keyword evidence="3" id="KW-1185">Reference proteome</keyword>
<dbReference type="CDD" id="cd14847">
    <property type="entry name" value="DD-carboxypeptidase_like"/>
    <property type="match status" value="1"/>
</dbReference>
<dbReference type="Pfam" id="PF02557">
    <property type="entry name" value="VanY"/>
    <property type="match status" value="1"/>
</dbReference>
<protein>
    <submittedName>
        <fullName evidence="2">M15 family metallopeptidase</fullName>
    </submittedName>
</protein>
<comment type="caution">
    <text evidence="2">The sequence shown here is derived from an EMBL/GenBank/DDBJ whole genome shotgun (WGS) entry which is preliminary data.</text>
</comment>
<dbReference type="PROSITE" id="PS51257">
    <property type="entry name" value="PROKAR_LIPOPROTEIN"/>
    <property type="match status" value="1"/>
</dbReference>
<reference evidence="3" key="1">
    <citation type="journal article" date="2019" name="Int. J. Syst. Evol. Microbiol.">
        <title>The Global Catalogue of Microorganisms (GCM) 10K type strain sequencing project: providing services to taxonomists for standard genome sequencing and annotation.</title>
        <authorList>
            <consortium name="The Broad Institute Genomics Platform"/>
            <consortium name="The Broad Institute Genome Sequencing Center for Infectious Disease"/>
            <person name="Wu L."/>
            <person name="Ma J."/>
        </authorList>
    </citation>
    <scope>NUCLEOTIDE SEQUENCE [LARGE SCALE GENOMIC DNA]</scope>
    <source>
        <strain evidence="3">CCUG 56098</strain>
    </source>
</reference>
<dbReference type="InterPro" id="IPR009045">
    <property type="entry name" value="Zn_M74/Hedgehog-like"/>
</dbReference>
<dbReference type="PANTHER" id="PTHR34385">
    <property type="entry name" value="D-ALANYL-D-ALANINE CARBOXYPEPTIDASE"/>
    <property type="match status" value="1"/>
</dbReference>
<dbReference type="RefSeq" id="WP_386113095.1">
    <property type="nucleotide sequence ID" value="NZ_JBHTKM010000001.1"/>
</dbReference>
<proteinExistence type="predicted"/>
<evidence type="ECO:0000313" key="2">
    <source>
        <dbReference type="EMBL" id="MFD1014336.1"/>
    </source>
</evidence>
<name>A0ABW3KLD4_9FLAO</name>
<dbReference type="InterPro" id="IPR003709">
    <property type="entry name" value="VanY-like_core_dom"/>
</dbReference>
<gene>
    <name evidence="2" type="ORF">ACFQ13_00255</name>
</gene>
<dbReference type="EMBL" id="JBHTKM010000001">
    <property type="protein sequence ID" value="MFD1014336.1"/>
    <property type="molecule type" value="Genomic_DNA"/>
</dbReference>
<dbReference type="PANTHER" id="PTHR34385:SF1">
    <property type="entry name" value="PEPTIDOGLYCAN L-ALANYL-D-GLUTAMATE ENDOPEPTIDASE CWLK"/>
    <property type="match status" value="1"/>
</dbReference>
<evidence type="ECO:0000259" key="1">
    <source>
        <dbReference type="Pfam" id="PF02557"/>
    </source>
</evidence>
<sequence>MRLLFVTLPIILTLLSCNTNKNDKALTETTTKPLEELPLQKPQIPISKALVLGMFNFRTDSTFTKVDPQYTSKTIYLNKEVDSAFVAMRKAAEQDGIYLKVISGTRNFSAQKAIWERKWKKYANLAPKERALKILEYSSMPGSSRHHWGTDLDLNNLTNSYFSSGEGLAIYQWLTTHANDFGFYQVYTTKDQGRTGYNLEKWHWSYLPLAQPYLEYYNAHITVSDIKGFEGADQAQAVDIINSYVNGISKKSKDATLTNS</sequence>
<organism evidence="2 3">
    <name type="scientific">Winogradskyella rapida</name>
    <dbReference type="NCBI Taxonomy" id="549701"/>
    <lineage>
        <taxon>Bacteria</taxon>
        <taxon>Pseudomonadati</taxon>
        <taxon>Bacteroidota</taxon>
        <taxon>Flavobacteriia</taxon>
        <taxon>Flavobacteriales</taxon>
        <taxon>Flavobacteriaceae</taxon>
        <taxon>Winogradskyella</taxon>
    </lineage>
</organism>
<dbReference type="Gene3D" id="3.30.1380.10">
    <property type="match status" value="1"/>
</dbReference>
<dbReference type="InterPro" id="IPR052179">
    <property type="entry name" value="DD-CPase-like"/>
</dbReference>
<accession>A0ABW3KLD4</accession>
<dbReference type="SUPFAM" id="SSF55166">
    <property type="entry name" value="Hedgehog/DD-peptidase"/>
    <property type="match status" value="1"/>
</dbReference>
<dbReference type="Proteomes" id="UP001597086">
    <property type="component" value="Unassembled WGS sequence"/>
</dbReference>
<evidence type="ECO:0000313" key="3">
    <source>
        <dbReference type="Proteomes" id="UP001597086"/>
    </source>
</evidence>
<feature type="domain" description="D-alanyl-D-alanine carboxypeptidase-like core" evidence="1">
    <location>
        <begin position="75"/>
        <end position="208"/>
    </location>
</feature>